<feature type="domain" description="Plastocyanin-like" evidence="10">
    <location>
        <begin position="29"/>
        <end position="144"/>
    </location>
</feature>
<accession>A0A9P8CXQ2</accession>
<evidence type="ECO:0000256" key="6">
    <source>
        <dbReference type="SAM" id="Phobius"/>
    </source>
</evidence>
<evidence type="ECO:0000313" key="11">
    <source>
        <dbReference type="EMBL" id="KAG9323587.1"/>
    </source>
</evidence>
<keyword evidence="3 7" id="KW-0732">Signal</keyword>
<keyword evidence="5" id="KW-0186">Copper</keyword>
<comment type="caution">
    <text evidence="11">The sequence shown here is derived from an EMBL/GenBank/DDBJ whole genome shotgun (WGS) entry which is preliminary data.</text>
</comment>
<dbReference type="GO" id="GO:0005507">
    <property type="term" value="F:copper ion binding"/>
    <property type="evidence" value="ECO:0007669"/>
    <property type="project" value="InterPro"/>
</dbReference>
<evidence type="ECO:0000256" key="2">
    <source>
        <dbReference type="ARBA" id="ARBA00022723"/>
    </source>
</evidence>
<dbReference type="InterPro" id="IPR044130">
    <property type="entry name" value="CuRO_2_Fet3-like"/>
</dbReference>
<keyword evidence="2" id="KW-0479">Metal-binding</keyword>
<protein>
    <recommendedName>
        <fullName evidence="13">Laccase</fullName>
    </recommendedName>
</protein>
<proteinExistence type="inferred from homology"/>
<feature type="transmembrane region" description="Helical" evidence="6">
    <location>
        <begin position="548"/>
        <end position="570"/>
    </location>
</feature>
<dbReference type="InterPro" id="IPR001117">
    <property type="entry name" value="Cu-oxidase_2nd"/>
</dbReference>
<evidence type="ECO:0000259" key="8">
    <source>
        <dbReference type="Pfam" id="PF00394"/>
    </source>
</evidence>
<dbReference type="GO" id="GO:0016491">
    <property type="term" value="F:oxidoreductase activity"/>
    <property type="evidence" value="ECO:0007669"/>
    <property type="project" value="UniProtKB-KW"/>
</dbReference>
<dbReference type="InterPro" id="IPR045087">
    <property type="entry name" value="Cu-oxidase_fam"/>
</dbReference>
<dbReference type="GO" id="GO:0006811">
    <property type="term" value="P:monoatomic ion transport"/>
    <property type="evidence" value="ECO:0007669"/>
    <property type="project" value="InterPro"/>
</dbReference>
<dbReference type="AlphaFoldDB" id="A0A9P8CXQ2"/>
<evidence type="ECO:0000259" key="10">
    <source>
        <dbReference type="Pfam" id="PF07732"/>
    </source>
</evidence>
<evidence type="ECO:0000256" key="4">
    <source>
        <dbReference type="ARBA" id="ARBA00023002"/>
    </source>
</evidence>
<keyword evidence="6" id="KW-1133">Transmembrane helix</keyword>
<keyword evidence="4" id="KW-0560">Oxidoreductase</keyword>
<evidence type="ECO:0000256" key="7">
    <source>
        <dbReference type="SAM" id="SignalP"/>
    </source>
</evidence>
<keyword evidence="6" id="KW-0812">Transmembrane</keyword>
<feature type="domain" description="Plastocyanin-like" evidence="8">
    <location>
        <begin position="152"/>
        <end position="273"/>
    </location>
</feature>
<dbReference type="PANTHER" id="PTHR11709:SF361">
    <property type="entry name" value="IRON TRANSPORT MULTICOPPER OXIDASE FET3"/>
    <property type="match status" value="1"/>
</dbReference>
<feature type="chain" id="PRO_5040496534" description="Laccase" evidence="7">
    <location>
        <begin position="21"/>
        <end position="593"/>
    </location>
</feature>
<dbReference type="CDD" id="cd13851">
    <property type="entry name" value="CuRO_1_Fet3p"/>
    <property type="match status" value="1"/>
</dbReference>
<dbReference type="Pfam" id="PF07732">
    <property type="entry name" value="Cu-oxidase_3"/>
    <property type="match status" value="1"/>
</dbReference>
<evidence type="ECO:0000256" key="5">
    <source>
        <dbReference type="ARBA" id="ARBA00023008"/>
    </source>
</evidence>
<dbReference type="EMBL" id="JAIFTL010000095">
    <property type="protein sequence ID" value="KAG9323587.1"/>
    <property type="molecule type" value="Genomic_DNA"/>
</dbReference>
<dbReference type="PROSITE" id="PS00079">
    <property type="entry name" value="MULTICOPPER_OXIDASE1"/>
    <property type="match status" value="1"/>
</dbReference>
<dbReference type="InterPro" id="IPR011707">
    <property type="entry name" value="Cu-oxidase-like_N"/>
</dbReference>
<dbReference type="SUPFAM" id="SSF49503">
    <property type="entry name" value="Cupredoxins"/>
    <property type="match status" value="3"/>
</dbReference>
<dbReference type="InterPro" id="IPR008972">
    <property type="entry name" value="Cupredoxin"/>
</dbReference>
<dbReference type="InterPro" id="IPR002355">
    <property type="entry name" value="Cu_oxidase_Cu_BS"/>
</dbReference>
<dbReference type="Pfam" id="PF00394">
    <property type="entry name" value="Cu-oxidase"/>
    <property type="match status" value="1"/>
</dbReference>
<dbReference type="InterPro" id="IPR033138">
    <property type="entry name" value="Cu_oxidase_CS"/>
</dbReference>
<dbReference type="InterPro" id="IPR011706">
    <property type="entry name" value="Cu-oxidase_C"/>
</dbReference>
<evidence type="ECO:0000256" key="3">
    <source>
        <dbReference type="ARBA" id="ARBA00022729"/>
    </source>
</evidence>
<dbReference type="PROSITE" id="PS00080">
    <property type="entry name" value="MULTICOPPER_OXIDASE2"/>
    <property type="match status" value="1"/>
</dbReference>
<dbReference type="CDD" id="cd13877">
    <property type="entry name" value="CuRO_2_Fet3p_like"/>
    <property type="match status" value="1"/>
</dbReference>
<dbReference type="Gene3D" id="2.60.40.420">
    <property type="entry name" value="Cupredoxins - blue copper proteins"/>
    <property type="match status" value="3"/>
</dbReference>
<evidence type="ECO:0000256" key="1">
    <source>
        <dbReference type="ARBA" id="ARBA00010609"/>
    </source>
</evidence>
<keyword evidence="6" id="KW-0472">Membrane</keyword>
<evidence type="ECO:0000259" key="9">
    <source>
        <dbReference type="Pfam" id="PF07731"/>
    </source>
</evidence>
<dbReference type="Pfam" id="PF07731">
    <property type="entry name" value="Cu-oxidase_2"/>
    <property type="match status" value="1"/>
</dbReference>
<evidence type="ECO:0008006" key="13">
    <source>
        <dbReference type="Google" id="ProtNLM"/>
    </source>
</evidence>
<name>A0A9P8CXQ2_MORAP</name>
<evidence type="ECO:0000313" key="12">
    <source>
        <dbReference type="Proteomes" id="UP000717515"/>
    </source>
</evidence>
<gene>
    <name evidence="11" type="ORF">KVV02_004837</name>
</gene>
<dbReference type="PANTHER" id="PTHR11709">
    <property type="entry name" value="MULTI-COPPER OXIDASE"/>
    <property type="match status" value="1"/>
</dbReference>
<comment type="similarity">
    <text evidence="1">Belongs to the multicopper oxidase family.</text>
</comment>
<dbReference type="CDD" id="cd13899">
    <property type="entry name" value="CuRO_3_Fet3p"/>
    <property type="match status" value="1"/>
</dbReference>
<feature type="signal peptide" evidence="7">
    <location>
        <begin position="1"/>
        <end position="20"/>
    </location>
</feature>
<organism evidence="11 12">
    <name type="scientific">Mortierella alpina</name>
    <name type="common">Oleaginous fungus</name>
    <name type="synonym">Mortierella renispora</name>
    <dbReference type="NCBI Taxonomy" id="64518"/>
    <lineage>
        <taxon>Eukaryota</taxon>
        <taxon>Fungi</taxon>
        <taxon>Fungi incertae sedis</taxon>
        <taxon>Mucoromycota</taxon>
        <taxon>Mortierellomycotina</taxon>
        <taxon>Mortierellomycetes</taxon>
        <taxon>Mortierellales</taxon>
        <taxon>Mortierellaceae</taxon>
        <taxon>Mortierella</taxon>
    </lineage>
</organism>
<dbReference type="Proteomes" id="UP000717515">
    <property type="component" value="Unassembled WGS sequence"/>
</dbReference>
<reference evidence="11" key="1">
    <citation type="submission" date="2021-07" db="EMBL/GenBank/DDBJ databases">
        <title>Draft genome of Mortierella alpina, strain LL118, isolated from an aspen leaf litter sample.</title>
        <authorList>
            <person name="Yang S."/>
            <person name="Vinatzer B.A."/>
        </authorList>
    </citation>
    <scope>NUCLEOTIDE SEQUENCE</scope>
    <source>
        <strain evidence="11">LL118</strain>
    </source>
</reference>
<feature type="domain" description="Plastocyanin-like" evidence="9">
    <location>
        <begin position="358"/>
        <end position="494"/>
    </location>
</feature>
<sequence length="593" mass="66085">MLLWTTGLSALALLMGMAKAGVVTLDWNITYVMANPDGLFERQVIGINGQFPPPAIHVDLNDTLIIHAFNQLSEPTSLHAHGLFQTKNAQMDGPAMVTQCPIPVGGNFTYVIPIEQHGTYWIHGHHKGHYVDGLRAPLIIRNPQETYRYDGEYTLAFADWYHRQHKDLLKEFLSIFNPSGAEPVPQSGLINQQSNTEFQFEAGKTYRLRIINMSALAMFHFYIDGHDVDIIEVDGVEVERRTVKTFPISAAQRYSVLVTAKNETSVNYYVHGDMDRGMFDQVPSDLDLKVQGKLIYNNSTHMAPIETVEYWSSFDDGVELVPVERQTTAPADKQFVVTAAFALMDDYVNRAMFNEVTYVAPKVPSLYTAMSIGSEFANVSEVYGQYSNPMVVQSGDWVEIVINNDDKGTHPFHLHGHVFQVVGRTTDGLFDPSASSYPYFETTNPLRRDTVVVPAGTSVAIRFRATNPGVWFFHCHIEWHLEAGLAMTLVEAPEVMPSVLTVDPRHYEHCEVLGIPYRGNAAGHGGLDMTGANEGTVRLAPGRFKAKGVVALVCTVVAALMGLVAVVWYAQEDEDEAAEQMRRARLQKARDSE</sequence>